<dbReference type="Proteomes" id="UP000694843">
    <property type="component" value="Unplaced"/>
</dbReference>
<dbReference type="Pfam" id="PF17862">
    <property type="entry name" value="AAA_lid_3"/>
    <property type="match status" value="1"/>
</dbReference>
<comment type="similarity">
    <text evidence="1">Belongs to the AAA ATPase family.</text>
</comment>
<dbReference type="PANTHER" id="PTHR23069">
    <property type="entry name" value="AAA DOMAIN-CONTAINING"/>
    <property type="match status" value="1"/>
</dbReference>
<dbReference type="InterPro" id="IPR003959">
    <property type="entry name" value="ATPase_AAA_core"/>
</dbReference>
<dbReference type="InterPro" id="IPR027417">
    <property type="entry name" value="P-loop_NTPase"/>
</dbReference>
<dbReference type="GO" id="GO:0005524">
    <property type="term" value="F:ATP binding"/>
    <property type="evidence" value="ECO:0007669"/>
    <property type="project" value="UniProtKB-KW"/>
</dbReference>
<keyword evidence="2" id="KW-0547">Nucleotide-binding</keyword>
<evidence type="ECO:0000259" key="5">
    <source>
        <dbReference type="Pfam" id="PF17862"/>
    </source>
</evidence>
<dbReference type="GeneID" id="108680994"/>
<dbReference type="GO" id="GO:0045815">
    <property type="term" value="P:transcription initiation-coupled chromatin remodeling"/>
    <property type="evidence" value="ECO:0007669"/>
    <property type="project" value="TreeGrafter"/>
</dbReference>
<dbReference type="AlphaFoldDB" id="A0A8B7PIU4"/>
<dbReference type="InterPro" id="IPR045199">
    <property type="entry name" value="ATAD2-like"/>
</dbReference>
<dbReference type="GO" id="GO:0003682">
    <property type="term" value="F:chromatin binding"/>
    <property type="evidence" value="ECO:0007669"/>
    <property type="project" value="TreeGrafter"/>
</dbReference>
<protein>
    <submittedName>
        <fullName evidence="7">ATPase family AAA domain-containing protein 2B</fullName>
    </submittedName>
</protein>
<evidence type="ECO:0000256" key="2">
    <source>
        <dbReference type="ARBA" id="ARBA00022741"/>
    </source>
</evidence>
<dbReference type="Gene3D" id="1.10.8.60">
    <property type="match status" value="1"/>
</dbReference>
<evidence type="ECO:0000313" key="6">
    <source>
        <dbReference type="Proteomes" id="UP000694843"/>
    </source>
</evidence>
<proteinExistence type="inferred from homology"/>
<dbReference type="GO" id="GO:0006337">
    <property type="term" value="P:nucleosome disassembly"/>
    <property type="evidence" value="ECO:0007669"/>
    <property type="project" value="TreeGrafter"/>
</dbReference>
<accession>A0A8B7PIU4</accession>
<dbReference type="InterPro" id="IPR041569">
    <property type="entry name" value="AAA_lid_3"/>
</dbReference>
<gene>
    <name evidence="7" type="primary">LOC108680994</name>
</gene>
<reference evidence="7" key="1">
    <citation type="submission" date="2025-08" db="UniProtKB">
        <authorList>
            <consortium name="RefSeq"/>
        </authorList>
    </citation>
    <scope>IDENTIFICATION</scope>
    <source>
        <tissue evidence="7">Whole organism</tissue>
    </source>
</reference>
<keyword evidence="3" id="KW-0067">ATP-binding</keyword>
<dbReference type="SUPFAM" id="SSF52540">
    <property type="entry name" value="P-loop containing nucleoside triphosphate hydrolases"/>
    <property type="match status" value="2"/>
</dbReference>
<name>A0A8B7PIU4_HYAAZ</name>
<dbReference type="Gene3D" id="3.40.50.300">
    <property type="entry name" value="P-loop containing nucleotide triphosphate hydrolases"/>
    <property type="match status" value="2"/>
</dbReference>
<dbReference type="OrthoDB" id="5421at2759"/>
<evidence type="ECO:0000313" key="7">
    <source>
        <dbReference type="RefSeq" id="XP_018025417.2"/>
    </source>
</evidence>
<evidence type="ECO:0000259" key="4">
    <source>
        <dbReference type="Pfam" id="PF00004"/>
    </source>
</evidence>
<dbReference type="GO" id="GO:0016887">
    <property type="term" value="F:ATP hydrolysis activity"/>
    <property type="evidence" value="ECO:0007669"/>
    <property type="project" value="InterPro"/>
</dbReference>
<dbReference type="FunFam" id="3.40.50.300:FF:000061">
    <property type="entry name" value="ATPase family, AAA domain-containing 2"/>
    <property type="match status" value="1"/>
</dbReference>
<organism evidence="6 7">
    <name type="scientific">Hyalella azteca</name>
    <name type="common">Amphipod</name>
    <dbReference type="NCBI Taxonomy" id="294128"/>
    <lineage>
        <taxon>Eukaryota</taxon>
        <taxon>Metazoa</taxon>
        <taxon>Ecdysozoa</taxon>
        <taxon>Arthropoda</taxon>
        <taxon>Crustacea</taxon>
        <taxon>Multicrustacea</taxon>
        <taxon>Malacostraca</taxon>
        <taxon>Eumalacostraca</taxon>
        <taxon>Peracarida</taxon>
        <taxon>Amphipoda</taxon>
        <taxon>Senticaudata</taxon>
        <taxon>Talitrida</taxon>
        <taxon>Talitroidea</taxon>
        <taxon>Hyalellidae</taxon>
        <taxon>Hyalella</taxon>
    </lineage>
</organism>
<sequence>MAQALANECSLGERKVTFFMPKGWVGESERQLRLLFDQAYQLRPSLIFFDDIDGLAPVTSSRQDQIHSSIVYTLPLLRLLVWMNGLEIMVIGATNRIEAINPALRGSGMFDCELYFPLPSLQALKHMLSLQTSLWQPPPTDYLLKNLADQTSGYCSADLKSMCCKAVLASLRKQYPQVYESTVKLQLYVNSFVGRFHHSRSALGHIARIAMRPAPAAQRSRGSIGEPLQPEVRPLLQATLQKILLHLEQSFPRGPTPNYSDDRRVLYRPRLLLVGNGDLGQSSDLGPAIIHAMDSVPAHKLNFTSLYEYSSRTPEKAVVEIFHEASSRPPSIIFMPHFDDWVESTDESVRAIFFSLMEDLKPGTPVLLLATSHRPLAEVDPRALELFNVHYGEVITLSNPTRKEREEFFRPLFYNHMVKPKAHWTCTCARQLYNAELSSDDSEATSSVPVQSTIASSTTTGAANQRSALVASISAAVAEMSTSRNLTLDLEQDATTVSASERGEESSVVIDYSHLDAVFESFVSGSADANVSQLRVMYTYIFYLFQKHASVSYKAQLLLESAAEICKFFQFKKTSRQ</sequence>
<feature type="domain" description="AAA ATPase AAA+ lid" evidence="5">
    <location>
        <begin position="143"/>
        <end position="183"/>
    </location>
</feature>
<dbReference type="RefSeq" id="XP_018025417.2">
    <property type="nucleotide sequence ID" value="XM_018169928.2"/>
</dbReference>
<keyword evidence="6" id="KW-1185">Reference proteome</keyword>
<evidence type="ECO:0000256" key="1">
    <source>
        <dbReference type="ARBA" id="ARBA00006914"/>
    </source>
</evidence>
<dbReference type="KEGG" id="hazt:108680994"/>
<evidence type="ECO:0000256" key="3">
    <source>
        <dbReference type="ARBA" id="ARBA00022840"/>
    </source>
</evidence>
<dbReference type="GO" id="GO:0005634">
    <property type="term" value="C:nucleus"/>
    <property type="evidence" value="ECO:0007669"/>
    <property type="project" value="TreeGrafter"/>
</dbReference>
<dbReference type="OMA" id="AQQSKPC"/>
<dbReference type="Pfam" id="PF00004">
    <property type="entry name" value="AAA"/>
    <property type="match status" value="2"/>
</dbReference>
<dbReference type="PANTHER" id="PTHR23069:SF0">
    <property type="entry name" value="TAT-BINDING HOMOLOG 7"/>
    <property type="match status" value="1"/>
</dbReference>
<feature type="domain" description="ATPase AAA-type core" evidence="4">
    <location>
        <begin position="2"/>
        <end position="118"/>
    </location>
</feature>
<feature type="domain" description="ATPase AAA-type core" evidence="4">
    <location>
        <begin position="272"/>
        <end position="388"/>
    </location>
</feature>
<dbReference type="GO" id="GO:0006334">
    <property type="term" value="P:nucleosome assembly"/>
    <property type="evidence" value="ECO:0007669"/>
    <property type="project" value="TreeGrafter"/>
</dbReference>
<dbReference type="GO" id="GO:0042393">
    <property type="term" value="F:histone binding"/>
    <property type="evidence" value="ECO:0007669"/>
    <property type="project" value="TreeGrafter"/>
</dbReference>